<evidence type="ECO:0000313" key="2">
    <source>
        <dbReference type="EMBL" id="MBC3764680.1"/>
    </source>
</evidence>
<keyword evidence="2" id="KW-0012">Acyltransferase</keyword>
<reference evidence="2" key="2">
    <citation type="submission" date="2020-08" db="EMBL/GenBank/DDBJ databases">
        <authorList>
            <person name="Lai Q."/>
        </authorList>
    </citation>
    <scope>NUCLEOTIDE SEQUENCE</scope>
    <source>
        <strain evidence="2">S27-2</strain>
    </source>
</reference>
<feature type="domain" description="Phospholipid/glycerol acyltransferase" evidence="1">
    <location>
        <begin position="32"/>
        <end position="158"/>
    </location>
</feature>
<proteinExistence type="predicted"/>
<keyword evidence="2" id="KW-0808">Transferase</keyword>
<dbReference type="InterPro" id="IPR002123">
    <property type="entry name" value="Plipid/glycerol_acylTrfase"/>
</dbReference>
<evidence type="ECO:0000313" key="3">
    <source>
        <dbReference type="Proteomes" id="UP000601768"/>
    </source>
</evidence>
<reference evidence="2" key="1">
    <citation type="journal article" date="2018" name="Int. J. Syst. Evol. Microbiol.">
        <title>Neptunicella marina gen. nov., sp. nov., isolated from surface seawater.</title>
        <authorList>
            <person name="Liu X."/>
            <person name="Lai Q."/>
            <person name="Du Y."/>
            <person name="Zhang X."/>
            <person name="Liu Z."/>
            <person name="Sun F."/>
            <person name="Shao Z."/>
        </authorList>
    </citation>
    <scope>NUCLEOTIDE SEQUENCE</scope>
    <source>
        <strain evidence="2">S27-2</strain>
    </source>
</reference>
<sequence length="216" mass="24795">MAKVKLLSHVFYRGKKNWLSEEREESFDQVKLIVFLNHTSLFEPLFIRFATWRLVWDVAHKVVLPGADITMQRPFAGKMLKALLPGAIPITRKKDESWQHFLSHVSHDVITAILPEGRMKRRNGLDKHGKPMSARGGVAEILQRLEKGKMLFVYSGGLHHIQSPGDKLPRLFKTITANLELVDIAKYKTLIADIKAKDFKARVMADMDRRLLDYVP</sequence>
<dbReference type="SMART" id="SM00563">
    <property type="entry name" value="PlsC"/>
    <property type="match status" value="1"/>
</dbReference>
<accession>A0A8J6ILB9</accession>
<dbReference type="RefSeq" id="WP_186505139.1">
    <property type="nucleotide sequence ID" value="NZ_JACNEP010000001.1"/>
</dbReference>
<dbReference type="AlphaFoldDB" id="A0A8J6ILB9"/>
<comment type="caution">
    <text evidence="2">The sequence shown here is derived from an EMBL/GenBank/DDBJ whole genome shotgun (WGS) entry which is preliminary data.</text>
</comment>
<organism evidence="2 3">
    <name type="scientific">Neptunicella marina</name>
    <dbReference type="NCBI Taxonomy" id="2125989"/>
    <lineage>
        <taxon>Bacteria</taxon>
        <taxon>Pseudomonadati</taxon>
        <taxon>Pseudomonadota</taxon>
        <taxon>Gammaproteobacteria</taxon>
        <taxon>Alteromonadales</taxon>
        <taxon>Alteromonadaceae</taxon>
        <taxon>Neptunicella</taxon>
    </lineage>
</organism>
<dbReference type="EMBL" id="JACNEP010000001">
    <property type="protein sequence ID" value="MBC3764680.1"/>
    <property type="molecule type" value="Genomic_DNA"/>
</dbReference>
<evidence type="ECO:0000259" key="1">
    <source>
        <dbReference type="SMART" id="SM00563"/>
    </source>
</evidence>
<dbReference type="Pfam" id="PF01553">
    <property type="entry name" value="Acyltransferase"/>
    <property type="match status" value="1"/>
</dbReference>
<dbReference type="Proteomes" id="UP000601768">
    <property type="component" value="Unassembled WGS sequence"/>
</dbReference>
<keyword evidence="3" id="KW-1185">Reference proteome</keyword>
<name>A0A8J6ILB9_9ALTE</name>
<dbReference type="GO" id="GO:0016746">
    <property type="term" value="F:acyltransferase activity"/>
    <property type="evidence" value="ECO:0007669"/>
    <property type="project" value="UniProtKB-KW"/>
</dbReference>
<protein>
    <submittedName>
        <fullName evidence="2">1-acyl-sn-glycerol-3-phosphate acyltransferase</fullName>
    </submittedName>
</protein>
<gene>
    <name evidence="2" type="ORF">H8B19_02235</name>
</gene>